<dbReference type="WBParaSite" id="ACRNAN_scaffold3773.g19617.t1">
    <property type="protein sequence ID" value="ACRNAN_scaffold3773.g19617.t1"/>
    <property type="gene ID" value="ACRNAN_scaffold3773.g19617"/>
</dbReference>
<dbReference type="Proteomes" id="UP000887540">
    <property type="component" value="Unplaced"/>
</dbReference>
<sequence length="114" mass="13152">MAYLKPILSVKEHEELEQDMKKIFDKYSDLTLKINAEKCKAMLLAPSSKQYGLGLCYKDHVSRITTKCKQVTGALCRTTRKWAPKEAFQKLYKTTIEPMLTYAIGAWYPLQKSL</sequence>
<accession>A0A914DSX4</accession>
<organism evidence="1 2">
    <name type="scientific">Acrobeloides nanus</name>
    <dbReference type="NCBI Taxonomy" id="290746"/>
    <lineage>
        <taxon>Eukaryota</taxon>
        <taxon>Metazoa</taxon>
        <taxon>Ecdysozoa</taxon>
        <taxon>Nematoda</taxon>
        <taxon>Chromadorea</taxon>
        <taxon>Rhabditida</taxon>
        <taxon>Tylenchina</taxon>
        <taxon>Cephalobomorpha</taxon>
        <taxon>Cephaloboidea</taxon>
        <taxon>Cephalobidae</taxon>
        <taxon>Acrobeloides</taxon>
    </lineage>
</organism>
<dbReference type="AlphaFoldDB" id="A0A914DSX4"/>
<keyword evidence="1" id="KW-1185">Reference proteome</keyword>
<evidence type="ECO:0000313" key="2">
    <source>
        <dbReference type="WBParaSite" id="ACRNAN_scaffold3773.g19617.t1"/>
    </source>
</evidence>
<reference evidence="2" key="1">
    <citation type="submission" date="2022-11" db="UniProtKB">
        <authorList>
            <consortium name="WormBaseParasite"/>
        </authorList>
    </citation>
    <scope>IDENTIFICATION</scope>
</reference>
<protein>
    <submittedName>
        <fullName evidence="2">Reverse transcriptase domain-containing protein</fullName>
    </submittedName>
</protein>
<evidence type="ECO:0000313" key="1">
    <source>
        <dbReference type="Proteomes" id="UP000887540"/>
    </source>
</evidence>
<proteinExistence type="predicted"/>
<name>A0A914DSX4_9BILA</name>